<dbReference type="InterPro" id="IPR018028">
    <property type="entry name" value="Catalase"/>
</dbReference>
<keyword evidence="4" id="KW-0479">Metal-binding</keyword>
<dbReference type="PROSITE" id="PS00438">
    <property type="entry name" value="CATALASE_2"/>
    <property type="match status" value="1"/>
</dbReference>
<evidence type="ECO:0000256" key="1">
    <source>
        <dbReference type="ARBA" id="ARBA00005329"/>
    </source>
</evidence>
<keyword evidence="11" id="KW-1185">Reference proteome</keyword>
<dbReference type="SUPFAM" id="SSF56634">
    <property type="entry name" value="Heme-dependent catalase-like"/>
    <property type="match status" value="1"/>
</dbReference>
<dbReference type="GO" id="GO:0004096">
    <property type="term" value="F:catalase activity"/>
    <property type="evidence" value="ECO:0007669"/>
    <property type="project" value="UniProtKB-EC"/>
</dbReference>
<dbReference type="AlphaFoldDB" id="A0AAN7SUU8"/>
<name>A0AAN7SUU8_9EURO</name>
<evidence type="ECO:0000256" key="3">
    <source>
        <dbReference type="ARBA" id="ARBA00022617"/>
    </source>
</evidence>
<evidence type="ECO:0000313" key="10">
    <source>
        <dbReference type="EMBL" id="KAK5082172.1"/>
    </source>
</evidence>
<proteinExistence type="inferred from homology"/>
<evidence type="ECO:0000256" key="8">
    <source>
        <dbReference type="SAM" id="MobiDB-lite"/>
    </source>
</evidence>
<comment type="similarity">
    <text evidence="1">Belongs to the catalase family.</text>
</comment>
<dbReference type="GO" id="GO:0046872">
    <property type="term" value="F:metal ion binding"/>
    <property type="evidence" value="ECO:0007669"/>
    <property type="project" value="UniProtKB-KW"/>
</dbReference>
<keyword evidence="5" id="KW-0560">Oxidoreductase</keyword>
<evidence type="ECO:0000313" key="11">
    <source>
        <dbReference type="Proteomes" id="UP001309876"/>
    </source>
</evidence>
<evidence type="ECO:0000256" key="7">
    <source>
        <dbReference type="ARBA" id="ARBA00023324"/>
    </source>
</evidence>
<dbReference type="GO" id="GO:0005777">
    <property type="term" value="C:peroxisome"/>
    <property type="evidence" value="ECO:0007669"/>
    <property type="project" value="TreeGrafter"/>
</dbReference>
<evidence type="ECO:0000256" key="5">
    <source>
        <dbReference type="ARBA" id="ARBA00023002"/>
    </source>
</evidence>
<dbReference type="Pfam" id="PF06628">
    <property type="entry name" value="Catalase-rel"/>
    <property type="match status" value="1"/>
</dbReference>
<feature type="region of interest" description="Disordered" evidence="8">
    <location>
        <begin position="563"/>
        <end position="595"/>
    </location>
</feature>
<evidence type="ECO:0000259" key="9">
    <source>
        <dbReference type="SMART" id="SM01060"/>
    </source>
</evidence>
<keyword evidence="2" id="KW-0575">Peroxidase</keyword>
<protein>
    <recommendedName>
        <fullName evidence="9">Catalase core domain-containing protein</fullName>
    </recommendedName>
</protein>
<dbReference type="PANTHER" id="PTHR11465">
    <property type="entry name" value="CATALASE"/>
    <property type="match status" value="1"/>
</dbReference>
<dbReference type="EMBL" id="JAVRRJ010000008">
    <property type="protein sequence ID" value="KAK5082172.1"/>
    <property type="molecule type" value="Genomic_DNA"/>
</dbReference>
<dbReference type="GO" id="GO:0005739">
    <property type="term" value="C:mitochondrion"/>
    <property type="evidence" value="ECO:0007669"/>
    <property type="project" value="TreeGrafter"/>
</dbReference>
<dbReference type="InterPro" id="IPR020835">
    <property type="entry name" value="Catalase_sf"/>
</dbReference>
<sequence length="595" mass="67292">MATYNNGNQSFFQTHYRGASQIASDTAGVTKPSEPPTQGSQYITSNFGQPWPADGQHALNVGGMPVTSDPFLFEKQQTFVREKIVERRVHPCGSGHFGYFEVTKDVSNLCKADFLSDVGKKTPLFLRFSTVTFGREFPDLARNPRGFAIKFYTGEGNYDIVGLNWPIFFVRDPMQGPDNIRSQSRNPNTFFIDYDATFDFLANVPESNHAGTMFFSDSGHPDGWNFHGYGNHTFTWVNSKGERNLIKYTFLKKGGQRFLDFATAQKLSGIDPDYSKRDMFNQIQKGIQGEGDFPEWTAYVQVMTPQQAEQQSFDPFDVTKVWPRGDFPLQEFGKIVLNKNPDHYFRDVEQAAFSPSSLVPGIQSSPDMLLQWRMFFYRDAQMYRLGSNMHQIPVNCPFMAGNIAPQSYDGLMRLDNANQDTKNYQPNSYDKPSYSERSVEAPFAVANNIVSRQSHHKNEGTDDEYTQARELYNRVMDDTQRDHLHSNTATCMNAGVSKLVRTKYLAQVWNISPDYVKGVVNYLTDKNVDLGEVEKLSKDAAMMGKTQKYKPKESAMHFLTGRDVPEGQAPYPSENTQGLASNLAQRASAMMPSTS</sequence>
<dbReference type="SMART" id="SM01060">
    <property type="entry name" value="Catalase"/>
    <property type="match status" value="1"/>
</dbReference>
<reference evidence="10 11" key="1">
    <citation type="submission" date="2023-08" db="EMBL/GenBank/DDBJ databases">
        <title>Black Yeasts Isolated from many extreme environments.</title>
        <authorList>
            <person name="Coleine C."/>
            <person name="Stajich J.E."/>
            <person name="Selbmann L."/>
        </authorList>
    </citation>
    <scope>NUCLEOTIDE SEQUENCE [LARGE SCALE GENOMIC DNA]</scope>
    <source>
        <strain evidence="10 11">CCFEE 5910</strain>
    </source>
</reference>
<dbReference type="InterPro" id="IPR024708">
    <property type="entry name" value="Catalase_AS"/>
</dbReference>
<feature type="region of interest" description="Disordered" evidence="8">
    <location>
        <begin position="23"/>
        <end position="44"/>
    </location>
</feature>
<organism evidence="10 11">
    <name type="scientific">Lithohypha guttulata</name>
    <dbReference type="NCBI Taxonomy" id="1690604"/>
    <lineage>
        <taxon>Eukaryota</taxon>
        <taxon>Fungi</taxon>
        <taxon>Dikarya</taxon>
        <taxon>Ascomycota</taxon>
        <taxon>Pezizomycotina</taxon>
        <taxon>Eurotiomycetes</taxon>
        <taxon>Chaetothyriomycetidae</taxon>
        <taxon>Chaetothyriales</taxon>
        <taxon>Trichomeriaceae</taxon>
        <taxon>Lithohypha</taxon>
    </lineage>
</organism>
<dbReference type="GO" id="GO:0042744">
    <property type="term" value="P:hydrogen peroxide catabolic process"/>
    <property type="evidence" value="ECO:0007669"/>
    <property type="project" value="UniProtKB-KW"/>
</dbReference>
<evidence type="ECO:0000256" key="6">
    <source>
        <dbReference type="ARBA" id="ARBA00023004"/>
    </source>
</evidence>
<dbReference type="PROSITE" id="PS51402">
    <property type="entry name" value="CATALASE_3"/>
    <property type="match status" value="1"/>
</dbReference>
<feature type="compositionally biased region" description="Polar residues" evidence="8">
    <location>
        <begin position="573"/>
        <end position="595"/>
    </location>
</feature>
<dbReference type="PRINTS" id="PR00067">
    <property type="entry name" value="CATALASE"/>
</dbReference>
<accession>A0AAN7SUU8</accession>
<dbReference type="Gene3D" id="2.40.180.10">
    <property type="entry name" value="Catalase core domain"/>
    <property type="match status" value="1"/>
</dbReference>
<gene>
    <name evidence="10" type="ORF">LTR05_007315</name>
</gene>
<dbReference type="GO" id="GO:0020037">
    <property type="term" value="F:heme binding"/>
    <property type="evidence" value="ECO:0007669"/>
    <property type="project" value="InterPro"/>
</dbReference>
<evidence type="ECO:0000256" key="2">
    <source>
        <dbReference type="ARBA" id="ARBA00022559"/>
    </source>
</evidence>
<dbReference type="GO" id="GO:0042542">
    <property type="term" value="P:response to hydrogen peroxide"/>
    <property type="evidence" value="ECO:0007669"/>
    <property type="project" value="TreeGrafter"/>
</dbReference>
<dbReference type="Pfam" id="PF00199">
    <property type="entry name" value="Catalase"/>
    <property type="match status" value="1"/>
</dbReference>
<dbReference type="PANTHER" id="PTHR11465:SF13">
    <property type="entry name" value="CATALASE (EUROFUNG)"/>
    <property type="match status" value="1"/>
</dbReference>
<dbReference type="Proteomes" id="UP001309876">
    <property type="component" value="Unassembled WGS sequence"/>
</dbReference>
<keyword evidence="3" id="KW-0349">Heme</keyword>
<dbReference type="InterPro" id="IPR011614">
    <property type="entry name" value="Catalase_core"/>
</dbReference>
<feature type="domain" description="Catalase core" evidence="9">
    <location>
        <begin position="44"/>
        <end position="433"/>
    </location>
</feature>
<keyword evidence="6" id="KW-0408">Iron</keyword>
<comment type="caution">
    <text evidence="10">The sequence shown here is derived from an EMBL/GenBank/DDBJ whole genome shotgun (WGS) entry which is preliminary data.</text>
</comment>
<evidence type="ECO:0000256" key="4">
    <source>
        <dbReference type="ARBA" id="ARBA00022723"/>
    </source>
</evidence>
<keyword evidence="7" id="KW-0376">Hydrogen peroxide</keyword>
<dbReference type="InterPro" id="IPR010582">
    <property type="entry name" value="Catalase_immune_responsive"/>
</dbReference>